<dbReference type="EMBL" id="OZ026884">
    <property type="protein sequence ID" value="CAL1240446.1"/>
    <property type="molecule type" value="Genomic_DNA"/>
</dbReference>
<keyword evidence="3" id="KW-1185">Reference proteome</keyword>
<dbReference type="SUPFAM" id="SSF56281">
    <property type="entry name" value="Metallo-hydrolase/oxidoreductase"/>
    <property type="match status" value="1"/>
</dbReference>
<evidence type="ECO:0000256" key="1">
    <source>
        <dbReference type="ARBA" id="ARBA00010303"/>
    </source>
</evidence>
<gene>
    <name evidence="2" type="ORF">MECH1_V1_1670</name>
</gene>
<name>A0ABM9NIJ0_9GAMM</name>
<dbReference type="InterPro" id="IPR027033">
    <property type="entry name" value="Cnh"/>
</dbReference>
<dbReference type="PANTHER" id="PTHR46522:SF1">
    <property type="entry name" value="INACTIVE CYTIDINE MONOPHOSPHATE-N-ACETYLNEURAMINIC ACID HYDROXYLASE"/>
    <property type="match status" value="1"/>
</dbReference>
<evidence type="ECO:0000313" key="2">
    <source>
        <dbReference type="EMBL" id="CAL1240446.1"/>
    </source>
</evidence>
<evidence type="ECO:0000313" key="3">
    <source>
        <dbReference type="Proteomes" id="UP001497493"/>
    </source>
</evidence>
<dbReference type="Pfam" id="PF13483">
    <property type="entry name" value="Lactamase_B_3"/>
    <property type="match status" value="1"/>
</dbReference>
<accession>A0ABM9NIJ0</accession>
<protein>
    <submittedName>
        <fullName evidence="2">Beta-lactamase family protein</fullName>
    </submittedName>
</protein>
<proteinExistence type="inferred from homology"/>
<dbReference type="PANTHER" id="PTHR46522">
    <property type="entry name" value="CYTIDINE MONOPHOSPHATE-N-ACETYLNEURAMINIC ACID HYDROXYLASE"/>
    <property type="match status" value="1"/>
</dbReference>
<sequence>MKITHLGHASLLVETGRLRILSDPWWKGPCFGAQWWVCPKPVLDPLEDRRLDYIYISHLHEDHFHPSTLRTLDRTAKVLIQHCPRLAEAVRRLGFEVLEVAPDRDFALGHGVSCRIVPTYGGDSFLILSDGAETLVNLNDAVHPLPRSLRSKFTRLIRRLHPRIDYVFCGYGVASHFPNCYIVPGKDDAATARKRQLFFNHAWAEIVHELAPRFGFPFAADVALLEDELFWANEVVHNCERPTAVFRRLYPTATTEVLDIVGGFVVENGEVRVPRLKKPLVPAEVRDQFREEIRRANQVPRVDGADLALVRDLLERAIARKAGYLGRYRHDYAVLLRFRNGEHGLAIRKHGSRLAVEPVADADQARERFDLCFTTRLAYLRRSLSEPLGNETLFVGSGGIFRYANVEMLNHHLHEEVMEIVSPFKPAGSRWRQDLKRLAKRLIDRDDFDLYNAARWTVFKTAPIEVRPANAG</sequence>
<comment type="similarity">
    <text evidence="1">Belongs to the CMP-Neu5Ac hydroxylase family.</text>
</comment>
<dbReference type="RefSeq" id="WP_348757042.1">
    <property type="nucleotide sequence ID" value="NZ_OZ026884.1"/>
</dbReference>
<organism evidence="2 3">
    <name type="scientific">Candidatus Methylocalor cossyra</name>
    <dbReference type="NCBI Taxonomy" id="3108543"/>
    <lineage>
        <taxon>Bacteria</taxon>
        <taxon>Pseudomonadati</taxon>
        <taxon>Pseudomonadota</taxon>
        <taxon>Gammaproteobacteria</taxon>
        <taxon>Methylococcales</taxon>
        <taxon>Methylococcaceae</taxon>
        <taxon>Candidatus Methylocalor</taxon>
    </lineage>
</organism>
<dbReference type="Proteomes" id="UP001497493">
    <property type="component" value="Chromosome"/>
</dbReference>
<reference evidence="2 3" key="1">
    <citation type="submission" date="2024-04" db="EMBL/GenBank/DDBJ databases">
        <authorList>
            <person name="Cremers G."/>
        </authorList>
    </citation>
    <scope>NUCLEOTIDE SEQUENCE [LARGE SCALE GENOMIC DNA]</scope>
    <source>
        <strain evidence="2">MeCH1-AG</strain>
    </source>
</reference>
<dbReference type="InterPro" id="IPR036866">
    <property type="entry name" value="RibonucZ/Hydroxyglut_hydro"/>
</dbReference>
<dbReference type="Gene3D" id="3.60.15.10">
    <property type="entry name" value="Ribonuclease Z/Hydroxyacylglutathione hydrolase-like"/>
    <property type="match status" value="1"/>
</dbReference>